<sequence>MSKKSDIQAIKLEEVDKLSLAKFDGNEEEKYNDIVDNETVIKIEDDNENNKDECTVQNISNESEDVKDEKPDIELLNTNLKQCPSWYHCNTTVKQEKKDPTSYDPFNRNPLFAGGQYAAYLELLNLKCHYHPTVSLYATKLLEGEPINYSGDPLKDFSLIRFLDRFVFKNPKKFNTNDGSHPTFGKRKKYKPIGLRSLAVGSDKYLQQNERNIPVDELFLYKYMQAKIHEKKKVDEDSDLESVASDEFEELLNKMSDHNKIDDDLDYINEIGNNLKTKPNKRGKEDDSSNESDAEDAEEDEFENDDSGSEVDDELELDDKDNDLIEDLDDDNMSDIVFESDDEESNSNKVQRGKMGNDINSVFASAEEFASLLEDDAHYPKAAGSSNELSNKDHASTKQIVWEEKRNHWLQGYNKAIGKKRGKFEFREKEIAKKRPFKSKINVSNKKRKL</sequence>
<dbReference type="InterPro" id="IPR040155">
    <property type="entry name" value="CEBPZ/Mak21-like"/>
</dbReference>
<accession>A0A0T6AXE7</accession>
<dbReference type="Proteomes" id="UP000051574">
    <property type="component" value="Unassembled WGS sequence"/>
</dbReference>
<dbReference type="Pfam" id="PF03914">
    <property type="entry name" value="CBF"/>
    <property type="match status" value="1"/>
</dbReference>
<dbReference type="InterPro" id="IPR005612">
    <property type="entry name" value="CCAAT-binding_factor"/>
</dbReference>
<proteinExistence type="inferred from homology"/>
<feature type="region of interest" description="Disordered" evidence="2">
    <location>
        <begin position="273"/>
        <end position="355"/>
    </location>
</feature>
<evidence type="ECO:0000256" key="2">
    <source>
        <dbReference type="SAM" id="MobiDB-lite"/>
    </source>
</evidence>
<dbReference type="PANTHER" id="PTHR12048:SF0">
    <property type="entry name" value="CCAAT_ENHANCER-BINDING PROTEIN ZETA"/>
    <property type="match status" value="1"/>
</dbReference>
<organism evidence="4 5">
    <name type="scientific">Oryctes borbonicus</name>
    <dbReference type="NCBI Taxonomy" id="1629725"/>
    <lineage>
        <taxon>Eukaryota</taxon>
        <taxon>Metazoa</taxon>
        <taxon>Ecdysozoa</taxon>
        <taxon>Arthropoda</taxon>
        <taxon>Hexapoda</taxon>
        <taxon>Insecta</taxon>
        <taxon>Pterygota</taxon>
        <taxon>Neoptera</taxon>
        <taxon>Endopterygota</taxon>
        <taxon>Coleoptera</taxon>
        <taxon>Polyphaga</taxon>
        <taxon>Scarabaeiformia</taxon>
        <taxon>Scarabaeidae</taxon>
        <taxon>Dynastinae</taxon>
        <taxon>Oryctes</taxon>
    </lineage>
</organism>
<comment type="caution">
    <text evidence="4">The sequence shown here is derived from an EMBL/GenBank/DDBJ whole genome shotgun (WGS) entry which is preliminary data.</text>
</comment>
<evidence type="ECO:0000313" key="5">
    <source>
        <dbReference type="Proteomes" id="UP000051574"/>
    </source>
</evidence>
<dbReference type="OrthoDB" id="28947at2759"/>
<keyword evidence="5" id="KW-1185">Reference proteome</keyword>
<evidence type="ECO:0000259" key="3">
    <source>
        <dbReference type="Pfam" id="PF03914"/>
    </source>
</evidence>
<feature type="domain" description="CCAAT-binding factor" evidence="3">
    <location>
        <begin position="70"/>
        <end position="138"/>
    </location>
</feature>
<name>A0A0T6AXE7_9SCAR</name>
<gene>
    <name evidence="4" type="ORF">AMK59_8108</name>
</gene>
<reference evidence="4 5" key="1">
    <citation type="submission" date="2015-09" db="EMBL/GenBank/DDBJ databases">
        <title>Draft genome of the scarab beetle Oryctes borbonicus.</title>
        <authorList>
            <person name="Meyer J.M."/>
            <person name="Markov G.V."/>
            <person name="Baskaran P."/>
            <person name="Herrmann M."/>
            <person name="Sommer R.J."/>
            <person name="Roedelsperger C."/>
        </authorList>
    </citation>
    <scope>NUCLEOTIDE SEQUENCE [LARGE SCALE GENOMIC DNA]</scope>
    <source>
        <strain evidence="4">OB123</strain>
        <tissue evidence="4">Whole animal</tissue>
    </source>
</reference>
<dbReference type="PANTHER" id="PTHR12048">
    <property type="entry name" value="CCAAT-BINDING FACTOR-RELATED"/>
    <property type="match status" value="1"/>
</dbReference>
<comment type="similarity">
    <text evidence="1">Belongs to the CBF/MAK21 family.</text>
</comment>
<dbReference type="GO" id="GO:0005634">
    <property type="term" value="C:nucleus"/>
    <property type="evidence" value="ECO:0007669"/>
    <property type="project" value="TreeGrafter"/>
</dbReference>
<evidence type="ECO:0000256" key="1">
    <source>
        <dbReference type="ARBA" id="ARBA00007797"/>
    </source>
</evidence>
<evidence type="ECO:0000313" key="4">
    <source>
        <dbReference type="EMBL" id="KRT79752.1"/>
    </source>
</evidence>
<dbReference type="AlphaFoldDB" id="A0A0T6AXE7"/>
<feature type="compositionally biased region" description="Acidic residues" evidence="2">
    <location>
        <begin position="288"/>
        <end position="345"/>
    </location>
</feature>
<protein>
    <recommendedName>
        <fullName evidence="3">CCAAT-binding factor domain-containing protein</fullName>
    </recommendedName>
</protein>
<dbReference type="EMBL" id="LJIG01022593">
    <property type="protein sequence ID" value="KRT79752.1"/>
    <property type="molecule type" value="Genomic_DNA"/>
</dbReference>